<reference evidence="3 4" key="1">
    <citation type="submission" date="2016-10" db="EMBL/GenBank/DDBJ databases">
        <authorList>
            <person name="de Groot N.N."/>
        </authorList>
    </citation>
    <scope>NUCLEOTIDE SEQUENCE [LARGE SCALE GENOMIC DNA]</scope>
    <source>
        <strain>J11</strain>
        <strain evidence="4">PG 39</strain>
    </source>
</reference>
<evidence type="ECO:0000256" key="2">
    <source>
        <dbReference type="HAMAP-Rule" id="MF_00048"/>
    </source>
</evidence>
<dbReference type="InterPro" id="IPR011335">
    <property type="entry name" value="Restrct_endonuc-II-like"/>
</dbReference>
<organism evidence="3 4">
    <name type="scientific">Corynebacterium spheniscorum</name>
    <dbReference type="NCBI Taxonomy" id="185761"/>
    <lineage>
        <taxon>Bacteria</taxon>
        <taxon>Bacillati</taxon>
        <taxon>Actinomycetota</taxon>
        <taxon>Actinomycetes</taxon>
        <taxon>Mycobacteriales</taxon>
        <taxon>Corynebacteriaceae</taxon>
        <taxon>Corynebacterium</taxon>
    </lineage>
</organism>
<dbReference type="CDD" id="cd20736">
    <property type="entry name" value="PoNe_Nuclease"/>
    <property type="match status" value="1"/>
</dbReference>
<comment type="similarity">
    <text evidence="1 2">Belongs to the UPF0102 family.</text>
</comment>
<dbReference type="RefSeq" id="WP_092284424.1">
    <property type="nucleotide sequence ID" value="NZ_FOPJ01000003.1"/>
</dbReference>
<dbReference type="STRING" id="185761.SAMN05660282_00677"/>
<name>A0A1I2R8I0_9CORY</name>
<dbReference type="Gene3D" id="3.40.1350.10">
    <property type="match status" value="1"/>
</dbReference>
<dbReference type="PANTHER" id="PTHR34039:SF1">
    <property type="entry name" value="UPF0102 PROTEIN YRAN"/>
    <property type="match status" value="1"/>
</dbReference>
<evidence type="ECO:0000313" key="4">
    <source>
        <dbReference type="Proteomes" id="UP000199065"/>
    </source>
</evidence>
<dbReference type="GO" id="GO:0003676">
    <property type="term" value="F:nucleic acid binding"/>
    <property type="evidence" value="ECO:0007669"/>
    <property type="project" value="InterPro"/>
</dbReference>
<accession>A0A1I2R8I0</accession>
<protein>
    <recommendedName>
        <fullName evidence="2">UPF0102 protein SAMN05660282_00677</fullName>
    </recommendedName>
</protein>
<dbReference type="HAMAP" id="MF_00048">
    <property type="entry name" value="UPF0102"/>
    <property type="match status" value="1"/>
</dbReference>
<dbReference type="SUPFAM" id="SSF52980">
    <property type="entry name" value="Restriction endonuclease-like"/>
    <property type="match status" value="1"/>
</dbReference>
<dbReference type="EMBL" id="FOPJ01000003">
    <property type="protein sequence ID" value="SFG36760.1"/>
    <property type="molecule type" value="Genomic_DNA"/>
</dbReference>
<dbReference type="InterPro" id="IPR003509">
    <property type="entry name" value="UPF0102_YraN-like"/>
</dbReference>
<dbReference type="AlphaFoldDB" id="A0A1I2R8I0"/>
<dbReference type="InterPro" id="IPR011856">
    <property type="entry name" value="tRNA_endonuc-like_dom_sf"/>
</dbReference>
<proteinExistence type="inferred from homology"/>
<dbReference type="Pfam" id="PF02021">
    <property type="entry name" value="UPF0102"/>
    <property type="match status" value="1"/>
</dbReference>
<dbReference type="OrthoDB" id="9794876at2"/>
<keyword evidence="4" id="KW-1185">Reference proteome</keyword>
<sequence>MSNLATLPSGERIGIEAHGSSTAGYRLGIRAHGEVRDGGAVGAFTKPATNLGAFHTTQISNYALGKLGEDIAAGYLHRIEGLEIIERNAHSTVGEIDLIAEGTDELVFVEVKTRRGSTRGALSVNPRKLHRMRRTAEIWLAQRSNYLPARFAVIEIELPRTRGFGFLHYFPEVDSGTR</sequence>
<evidence type="ECO:0000313" key="3">
    <source>
        <dbReference type="EMBL" id="SFG36760.1"/>
    </source>
</evidence>
<evidence type="ECO:0000256" key="1">
    <source>
        <dbReference type="ARBA" id="ARBA00006738"/>
    </source>
</evidence>
<gene>
    <name evidence="3" type="ORF">SAMN05660282_00677</name>
</gene>
<dbReference type="PANTHER" id="PTHR34039">
    <property type="entry name" value="UPF0102 PROTEIN YRAN"/>
    <property type="match status" value="1"/>
</dbReference>
<dbReference type="Proteomes" id="UP000199065">
    <property type="component" value="Unassembled WGS sequence"/>
</dbReference>